<name>A0A9D2U1U1_9FIRM</name>
<dbReference type="SUPFAM" id="SSF88713">
    <property type="entry name" value="Glycoside hydrolase/deacetylase"/>
    <property type="match status" value="1"/>
</dbReference>
<dbReference type="GO" id="GO:0016787">
    <property type="term" value="F:hydrolase activity"/>
    <property type="evidence" value="ECO:0007669"/>
    <property type="project" value="UniProtKB-KW"/>
</dbReference>
<dbReference type="Pfam" id="PF04794">
    <property type="entry name" value="YdjC"/>
    <property type="match status" value="1"/>
</dbReference>
<proteinExistence type="predicted"/>
<dbReference type="InterPro" id="IPR011330">
    <property type="entry name" value="Glyco_hydro/deAcase_b/a-brl"/>
</dbReference>
<evidence type="ECO:0000256" key="5">
    <source>
        <dbReference type="ARBA" id="ARBA00023277"/>
    </source>
</evidence>
<organism evidence="6 7">
    <name type="scientific">Candidatus Eisenbergiella stercorigallinarum</name>
    <dbReference type="NCBI Taxonomy" id="2838557"/>
    <lineage>
        <taxon>Bacteria</taxon>
        <taxon>Bacillati</taxon>
        <taxon>Bacillota</taxon>
        <taxon>Clostridia</taxon>
        <taxon>Lachnospirales</taxon>
        <taxon>Lachnospiraceae</taxon>
        <taxon>Eisenbergiella</taxon>
    </lineage>
</organism>
<comment type="cofactor">
    <cofactor evidence="1">
        <name>Mg(2+)</name>
        <dbReference type="ChEBI" id="CHEBI:18420"/>
    </cofactor>
</comment>
<evidence type="ECO:0000256" key="4">
    <source>
        <dbReference type="ARBA" id="ARBA00022842"/>
    </source>
</evidence>
<evidence type="ECO:0000313" key="6">
    <source>
        <dbReference type="EMBL" id="HJD32593.1"/>
    </source>
</evidence>
<dbReference type="InterPro" id="IPR006879">
    <property type="entry name" value="YdjC-like"/>
</dbReference>
<dbReference type="Proteomes" id="UP000823851">
    <property type="component" value="Unassembled WGS sequence"/>
</dbReference>
<dbReference type="Gene3D" id="3.20.20.370">
    <property type="entry name" value="Glycoside hydrolase/deacetylase"/>
    <property type="match status" value="1"/>
</dbReference>
<evidence type="ECO:0000313" key="7">
    <source>
        <dbReference type="Proteomes" id="UP000823851"/>
    </source>
</evidence>
<reference evidence="6" key="1">
    <citation type="journal article" date="2021" name="PeerJ">
        <title>Extensive microbial diversity within the chicken gut microbiome revealed by metagenomics and culture.</title>
        <authorList>
            <person name="Gilroy R."/>
            <person name="Ravi A."/>
            <person name="Getino M."/>
            <person name="Pursley I."/>
            <person name="Horton D.L."/>
            <person name="Alikhan N.F."/>
            <person name="Baker D."/>
            <person name="Gharbi K."/>
            <person name="Hall N."/>
            <person name="Watson M."/>
            <person name="Adriaenssens E.M."/>
            <person name="Foster-Nyarko E."/>
            <person name="Jarju S."/>
            <person name="Secka A."/>
            <person name="Antonio M."/>
            <person name="Oren A."/>
            <person name="Chaudhuri R.R."/>
            <person name="La Ragione R."/>
            <person name="Hildebrand F."/>
            <person name="Pallen M.J."/>
        </authorList>
    </citation>
    <scope>NUCLEOTIDE SEQUENCE</scope>
    <source>
        <strain evidence="6">ChiHjej8B7-25341</strain>
    </source>
</reference>
<keyword evidence="2" id="KW-0479">Metal-binding</keyword>
<dbReference type="PANTHER" id="PTHR31609">
    <property type="entry name" value="YDJC DEACETYLASE FAMILY MEMBER"/>
    <property type="match status" value="1"/>
</dbReference>
<dbReference type="PANTHER" id="PTHR31609:SF1">
    <property type="entry name" value="CARBOHYDRATE DEACETYLASE"/>
    <property type="match status" value="1"/>
</dbReference>
<comment type="caution">
    <text evidence="6">The sequence shown here is derived from an EMBL/GenBank/DDBJ whole genome shotgun (WGS) entry which is preliminary data.</text>
</comment>
<accession>A0A9D2U1U1</accession>
<sequence length="318" mass="36555">MIKTTQSSQNSQKNINIEIHADDYAISPHSSEDILACLRAGKLDGISVLTNMSCFEEYAEKLKAEYGRFPKKPRLTVHLNFMEGHCAADPEEVPHLVDEKGYFNISWGTLFKWNYTPKLFLPLKKELKAEIAAQTERFRHAFGKDIPLRFDGHQHTQMIPVVYWALLEVIVERHYPTEYIRVTKEPILPFLKTPCLWKTYRPVNGIKNLILNFLAPGMEKTVERNHPSWQKENAPMFLWGLVMSGQMDEGRVKRLLPAMKEQAEKKGRNLEILFHPGTVLGEELGEEFCNHGANGFHVSGGRQMEYEAVMSLTQEDLK</sequence>
<gene>
    <name evidence="6" type="ORF">H9912_11745</name>
</gene>
<protein>
    <submittedName>
        <fullName evidence="6">ChbG/HpnK family deacetylase</fullName>
    </submittedName>
</protein>
<evidence type="ECO:0000256" key="3">
    <source>
        <dbReference type="ARBA" id="ARBA00022801"/>
    </source>
</evidence>
<keyword evidence="5" id="KW-0119">Carbohydrate metabolism</keyword>
<reference evidence="6" key="2">
    <citation type="submission" date="2021-04" db="EMBL/GenBank/DDBJ databases">
        <authorList>
            <person name="Gilroy R."/>
        </authorList>
    </citation>
    <scope>NUCLEOTIDE SEQUENCE</scope>
    <source>
        <strain evidence="6">ChiHjej8B7-25341</strain>
    </source>
</reference>
<dbReference type="AlphaFoldDB" id="A0A9D2U1U1"/>
<evidence type="ECO:0000256" key="2">
    <source>
        <dbReference type="ARBA" id="ARBA00022723"/>
    </source>
</evidence>
<dbReference type="GO" id="GO:0005975">
    <property type="term" value="P:carbohydrate metabolic process"/>
    <property type="evidence" value="ECO:0007669"/>
    <property type="project" value="InterPro"/>
</dbReference>
<dbReference type="EMBL" id="DWUW01000337">
    <property type="protein sequence ID" value="HJD32593.1"/>
    <property type="molecule type" value="Genomic_DNA"/>
</dbReference>
<dbReference type="GO" id="GO:0046872">
    <property type="term" value="F:metal ion binding"/>
    <property type="evidence" value="ECO:0007669"/>
    <property type="project" value="UniProtKB-KW"/>
</dbReference>
<keyword evidence="4" id="KW-0460">Magnesium</keyword>
<dbReference type="GO" id="GO:0019213">
    <property type="term" value="F:deacetylase activity"/>
    <property type="evidence" value="ECO:0007669"/>
    <property type="project" value="TreeGrafter"/>
</dbReference>
<keyword evidence="3" id="KW-0378">Hydrolase</keyword>
<evidence type="ECO:0000256" key="1">
    <source>
        <dbReference type="ARBA" id="ARBA00001946"/>
    </source>
</evidence>